<feature type="domain" description="O-methyltransferase C-terminal" evidence="4">
    <location>
        <begin position="246"/>
        <end position="387"/>
    </location>
</feature>
<dbReference type="InterPro" id="IPR001077">
    <property type="entry name" value="COMT_C"/>
</dbReference>
<proteinExistence type="predicted"/>
<organism evidence="5 6">
    <name type="scientific">Lasallia pustulata</name>
    <dbReference type="NCBI Taxonomy" id="136370"/>
    <lineage>
        <taxon>Eukaryota</taxon>
        <taxon>Fungi</taxon>
        <taxon>Dikarya</taxon>
        <taxon>Ascomycota</taxon>
        <taxon>Pezizomycotina</taxon>
        <taxon>Lecanoromycetes</taxon>
        <taxon>OSLEUM clade</taxon>
        <taxon>Umbilicariomycetidae</taxon>
        <taxon>Umbilicariales</taxon>
        <taxon>Umbilicariaceae</taxon>
        <taxon>Lasallia</taxon>
    </lineage>
</organism>
<keyword evidence="6" id="KW-1185">Reference proteome</keyword>
<dbReference type="Gene3D" id="3.40.50.150">
    <property type="entry name" value="Vaccinia Virus protein VP39"/>
    <property type="match status" value="1"/>
</dbReference>
<dbReference type="PANTHER" id="PTHR43712:SF11">
    <property type="entry name" value="O-METHYLTRANSFERASE (AFU_ORTHOLOGUE AFUA_2G17820)-RELATED"/>
    <property type="match status" value="1"/>
</dbReference>
<accession>A0A1W5CUU5</accession>
<dbReference type="InterPro" id="IPR036388">
    <property type="entry name" value="WH-like_DNA-bd_sf"/>
</dbReference>
<dbReference type="InterPro" id="IPR016461">
    <property type="entry name" value="COMT-like"/>
</dbReference>
<dbReference type="SUPFAM" id="SSF53335">
    <property type="entry name" value="S-adenosyl-L-methionine-dependent methyltransferases"/>
    <property type="match status" value="1"/>
</dbReference>
<dbReference type="Proteomes" id="UP000192927">
    <property type="component" value="Unassembled WGS sequence"/>
</dbReference>
<keyword evidence="2 5" id="KW-0808">Transferase</keyword>
<dbReference type="EMBL" id="FWEW01000357">
    <property type="protein sequence ID" value="SLM34626.1"/>
    <property type="molecule type" value="Genomic_DNA"/>
</dbReference>
<name>A0A1W5CUU5_9LECA</name>
<reference evidence="6" key="1">
    <citation type="submission" date="2017-03" db="EMBL/GenBank/DDBJ databases">
        <authorList>
            <person name="Sharma R."/>
            <person name="Thines M."/>
        </authorList>
    </citation>
    <scope>NUCLEOTIDE SEQUENCE [LARGE SCALE GENOMIC DNA]</scope>
</reference>
<dbReference type="GO" id="GO:0046983">
    <property type="term" value="F:protein dimerization activity"/>
    <property type="evidence" value="ECO:0007669"/>
    <property type="project" value="InterPro"/>
</dbReference>
<evidence type="ECO:0000256" key="1">
    <source>
        <dbReference type="ARBA" id="ARBA00022603"/>
    </source>
</evidence>
<dbReference type="Pfam" id="PF00891">
    <property type="entry name" value="Methyltransf_2"/>
    <property type="match status" value="1"/>
</dbReference>
<sequence>MNNTLSPSPREIILNLVEVVRLAAEADSPQNPAAHAKLLTAIQKLQIAAETPMESILRLLFLVCIPVPEARDPQQDVALEVAVDMGLLEFIVANGGQPINASELSEKSGGATLLIVRIMRVLTATGICQEVAEDTYLANDLAIAITEGGKDGVHHLFDMAFPTAAKLPEYLHSVGYQNPEDPVASPFAYTFGAPVFEWIKRNPAEQAVFNAYMAARRKGRPSWFDIFPVEDSLGPEWPGGNADAVLLVDVGGNCGHDLIKFKERCPQISGRLILEDLPQVVADLHLKHEGIELMAYDFCTPQPVKGARFYYFRAIFHDWPDHTCRKILQNTIPAMAKGHSKLIISEFVLPNTGAPLLPCLLDIQMMGLQAGRERTEKEWRALLDSVGLVIAKIWTIEPGTESVIEAELKD</sequence>
<evidence type="ECO:0000313" key="5">
    <source>
        <dbReference type="EMBL" id="SLM34626.1"/>
    </source>
</evidence>
<dbReference type="SUPFAM" id="SSF46785">
    <property type="entry name" value="Winged helix' DNA-binding domain"/>
    <property type="match status" value="1"/>
</dbReference>
<dbReference type="GO" id="GO:0032259">
    <property type="term" value="P:methylation"/>
    <property type="evidence" value="ECO:0007669"/>
    <property type="project" value="UniProtKB-KW"/>
</dbReference>
<keyword evidence="3" id="KW-0949">S-adenosyl-L-methionine</keyword>
<evidence type="ECO:0000256" key="3">
    <source>
        <dbReference type="ARBA" id="ARBA00022691"/>
    </source>
</evidence>
<protein>
    <submittedName>
        <fullName evidence="5">O-methyltransferase</fullName>
    </submittedName>
</protein>
<dbReference type="AlphaFoldDB" id="A0A1W5CUU5"/>
<dbReference type="PANTHER" id="PTHR43712">
    <property type="entry name" value="PUTATIVE (AFU_ORTHOLOGUE AFUA_4G14580)-RELATED"/>
    <property type="match status" value="1"/>
</dbReference>
<evidence type="ECO:0000313" key="6">
    <source>
        <dbReference type="Proteomes" id="UP000192927"/>
    </source>
</evidence>
<dbReference type="InterPro" id="IPR029063">
    <property type="entry name" value="SAM-dependent_MTases_sf"/>
</dbReference>
<dbReference type="PROSITE" id="PS51683">
    <property type="entry name" value="SAM_OMT_II"/>
    <property type="match status" value="1"/>
</dbReference>
<dbReference type="InterPro" id="IPR036390">
    <property type="entry name" value="WH_DNA-bd_sf"/>
</dbReference>
<evidence type="ECO:0000259" key="4">
    <source>
        <dbReference type="Pfam" id="PF00891"/>
    </source>
</evidence>
<evidence type="ECO:0000256" key="2">
    <source>
        <dbReference type="ARBA" id="ARBA00022679"/>
    </source>
</evidence>
<dbReference type="Gene3D" id="1.10.10.10">
    <property type="entry name" value="Winged helix-like DNA-binding domain superfamily/Winged helix DNA-binding domain"/>
    <property type="match status" value="1"/>
</dbReference>
<keyword evidence="1 5" id="KW-0489">Methyltransferase</keyword>
<dbReference type="GO" id="GO:0008171">
    <property type="term" value="F:O-methyltransferase activity"/>
    <property type="evidence" value="ECO:0007669"/>
    <property type="project" value="InterPro"/>
</dbReference>